<reference evidence="2" key="1">
    <citation type="journal article" date="2019" name="Int. J. Syst. Evol. Microbiol.">
        <title>The Global Catalogue of Microorganisms (GCM) 10K type strain sequencing project: providing services to taxonomists for standard genome sequencing and annotation.</title>
        <authorList>
            <consortium name="The Broad Institute Genomics Platform"/>
            <consortium name="The Broad Institute Genome Sequencing Center for Infectious Disease"/>
            <person name="Wu L."/>
            <person name="Ma J."/>
        </authorList>
    </citation>
    <scope>NUCLEOTIDE SEQUENCE [LARGE SCALE GENOMIC DNA]</scope>
    <source>
        <strain evidence="2">JCM 17939</strain>
    </source>
</reference>
<dbReference type="Proteomes" id="UP001501442">
    <property type="component" value="Unassembled WGS sequence"/>
</dbReference>
<name>A0ABP8UF87_9ACTN</name>
<keyword evidence="2" id="KW-1185">Reference proteome</keyword>
<comment type="caution">
    <text evidence="1">The sequence shown here is derived from an EMBL/GenBank/DDBJ whole genome shotgun (WGS) entry which is preliminary data.</text>
</comment>
<sequence>MANGTPNRLIARTAASTAKVTMRLRTPVPLERLPITGLLPVCRRGRRSDRFDHRFCRRLAVGAGSANRGVPSVGCDGWISPEIGGRS</sequence>
<gene>
    <name evidence="1" type="ORF">GCM10023196_051940</name>
</gene>
<organism evidence="1 2">
    <name type="scientific">Actinoallomurus vinaceus</name>
    <dbReference type="NCBI Taxonomy" id="1080074"/>
    <lineage>
        <taxon>Bacteria</taxon>
        <taxon>Bacillati</taxon>
        <taxon>Actinomycetota</taxon>
        <taxon>Actinomycetes</taxon>
        <taxon>Streptosporangiales</taxon>
        <taxon>Thermomonosporaceae</taxon>
        <taxon>Actinoallomurus</taxon>
    </lineage>
</organism>
<accession>A0ABP8UF87</accession>
<proteinExistence type="predicted"/>
<protein>
    <submittedName>
        <fullName evidence="1">Uncharacterized protein</fullName>
    </submittedName>
</protein>
<evidence type="ECO:0000313" key="1">
    <source>
        <dbReference type="EMBL" id="GAA4629668.1"/>
    </source>
</evidence>
<evidence type="ECO:0000313" key="2">
    <source>
        <dbReference type="Proteomes" id="UP001501442"/>
    </source>
</evidence>
<dbReference type="EMBL" id="BAABHK010000007">
    <property type="protein sequence ID" value="GAA4629668.1"/>
    <property type="molecule type" value="Genomic_DNA"/>
</dbReference>